<dbReference type="RefSeq" id="WP_069830115.1">
    <property type="nucleotide sequence ID" value="NZ_MDJD01000034.1"/>
</dbReference>
<organism evidence="1 2">
    <name type="scientific">Flavivirga aquatica</name>
    <dbReference type="NCBI Taxonomy" id="1849968"/>
    <lineage>
        <taxon>Bacteria</taxon>
        <taxon>Pseudomonadati</taxon>
        <taxon>Bacteroidota</taxon>
        <taxon>Flavobacteriia</taxon>
        <taxon>Flavobacteriales</taxon>
        <taxon>Flavobacteriaceae</taxon>
        <taxon>Flavivirga</taxon>
    </lineage>
</organism>
<name>A0A1E5TB69_9FLAO</name>
<dbReference type="STRING" id="1849968.A8C32_03935"/>
<accession>A0A1E5TB69</accession>
<gene>
    <name evidence="1" type="ORF">A8C32_03935</name>
</gene>
<reference evidence="1 2" key="1">
    <citation type="submission" date="2016-05" db="EMBL/GenBank/DDBJ databases">
        <title>Draft Genome Sequence of Algibacter sp. Strain SK-16 Isolated from the Surface Water of Aburatsubo Inlet.</title>
        <authorList>
            <person name="Wong S.-K."/>
            <person name="Yoshizawa S."/>
            <person name="Nakajima Y."/>
            <person name="Ogura Y."/>
            <person name="Tetsuya H."/>
            <person name="Hamasaki K."/>
        </authorList>
    </citation>
    <scope>NUCLEOTIDE SEQUENCE [LARGE SCALE GENOMIC DNA]</scope>
    <source>
        <strain evidence="1 2">SK-16</strain>
    </source>
</reference>
<evidence type="ECO:0000313" key="1">
    <source>
        <dbReference type="EMBL" id="OEK08609.1"/>
    </source>
</evidence>
<comment type="caution">
    <text evidence="1">The sequence shown here is derived from an EMBL/GenBank/DDBJ whole genome shotgun (WGS) entry which is preliminary data.</text>
</comment>
<proteinExistence type="predicted"/>
<dbReference type="AlphaFoldDB" id="A0A1E5TB69"/>
<dbReference type="EMBL" id="MDJD01000034">
    <property type="protein sequence ID" value="OEK08609.1"/>
    <property type="molecule type" value="Genomic_DNA"/>
</dbReference>
<dbReference type="Proteomes" id="UP000095713">
    <property type="component" value="Unassembled WGS sequence"/>
</dbReference>
<evidence type="ECO:0000313" key="2">
    <source>
        <dbReference type="Proteomes" id="UP000095713"/>
    </source>
</evidence>
<keyword evidence="2" id="KW-1185">Reference proteome</keyword>
<dbReference type="OrthoDB" id="1440060at2"/>
<protein>
    <submittedName>
        <fullName evidence="1">Uncharacterized protein</fullName>
    </submittedName>
</protein>
<sequence length="190" mass="22436">MKQILVLIIITFCLVNCSSTKESIKVEVHESNQDIILFYSKKMNAIWAISLPFNVEIINTFSEDNAFLNYKYMYGSELKGKAMKMYLIEEERLLKQSISKIKYIEAKSSKEYLVRSKHFVDTTKYNRLFFKPYIEKILSLKQDTLHIGTVSKFKQKHKELFEKLTKNDSISIQFFDEDKFGEKITVPAKW</sequence>